<feature type="domain" description="Protein kinase" evidence="1">
    <location>
        <begin position="25"/>
        <end position="263"/>
    </location>
</feature>
<gene>
    <name evidence="2" type="ORF">ARMSODRAFT_839302</name>
</gene>
<dbReference type="STRING" id="1076256.A0A2H3BI71"/>
<name>A0A2H3BI71_9AGAR</name>
<dbReference type="AlphaFoldDB" id="A0A2H3BI71"/>
<dbReference type="PANTHER" id="PTHR44329">
    <property type="entry name" value="SERINE/THREONINE-PROTEIN KINASE TNNI3K-RELATED"/>
    <property type="match status" value="1"/>
</dbReference>
<dbReference type="InterPro" id="IPR008266">
    <property type="entry name" value="Tyr_kinase_AS"/>
</dbReference>
<protein>
    <submittedName>
        <fullName evidence="2">Kinase-like protein</fullName>
    </submittedName>
</protein>
<evidence type="ECO:0000313" key="3">
    <source>
        <dbReference type="Proteomes" id="UP000218334"/>
    </source>
</evidence>
<evidence type="ECO:0000313" key="2">
    <source>
        <dbReference type="EMBL" id="PBK70555.1"/>
    </source>
</evidence>
<dbReference type="InterPro" id="IPR051681">
    <property type="entry name" value="Ser/Thr_Kinases-Pseudokinases"/>
</dbReference>
<dbReference type="PROSITE" id="PS50011">
    <property type="entry name" value="PROTEIN_KINASE_DOM"/>
    <property type="match status" value="1"/>
</dbReference>
<keyword evidence="3" id="KW-1185">Reference proteome</keyword>
<dbReference type="GO" id="GO:0004674">
    <property type="term" value="F:protein serine/threonine kinase activity"/>
    <property type="evidence" value="ECO:0007669"/>
    <property type="project" value="TreeGrafter"/>
</dbReference>
<dbReference type="InterPro" id="IPR000719">
    <property type="entry name" value="Prot_kinase_dom"/>
</dbReference>
<accession>A0A2H3BI71</accession>
<proteinExistence type="predicted"/>
<dbReference type="EMBL" id="KZ293426">
    <property type="protein sequence ID" value="PBK70555.1"/>
    <property type="molecule type" value="Genomic_DNA"/>
</dbReference>
<dbReference type="GO" id="GO:0005524">
    <property type="term" value="F:ATP binding"/>
    <property type="evidence" value="ECO:0007669"/>
    <property type="project" value="InterPro"/>
</dbReference>
<sequence>MKCLRALCKARNAVPSSLFLRDVTREEGFPIAGGGFAVSPPVSPLQDIWKGRRHDTQVCLKVLRIFGTEEQRAKVLREFCQEALVWRQLRHPNVLPFLGVSKELFAPIYCLISLWMANGNIISYLEVHPDHDRLTSVVQVAEGMKYLHNQNPPIVHADIRGANILVMDDLRCCLADFGLSLFAESQVLESSSRMNKGSTRWLAPEYIDPKVAIDWAYITARDTYAYGCTIVEIFTGKPPFSEIKNEAAVIHAVMNGDRPLPPQ</sequence>
<feature type="non-terminal residue" evidence="2">
    <location>
        <position position="263"/>
    </location>
</feature>
<dbReference type="InterPro" id="IPR011009">
    <property type="entry name" value="Kinase-like_dom_sf"/>
</dbReference>
<dbReference type="Gene3D" id="1.10.510.10">
    <property type="entry name" value="Transferase(Phosphotransferase) domain 1"/>
    <property type="match status" value="1"/>
</dbReference>
<dbReference type="Pfam" id="PF07714">
    <property type="entry name" value="PK_Tyr_Ser-Thr"/>
    <property type="match status" value="1"/>
</dbReference>
<dbReference type="InterPro" id="IPR001245">
    <property type="entry name" value="Ser-Thr/Tyr_kinase_cat_dom"/>
</dbReference>
<dbReference type="PROSITE" id="PS00109">
    <property type="entry name" value="PROTEIN_KINASE_TYR"/>
    <property type="match status" value="1"/>
</dbReference>
<keyword evidence="2" id="KW-0418">Kinase</keyword>
<keyword evidence="2" id="KW-0808">Transferase</keyword>
<organism evidence="2 3">
    <name type="scientific">Armillaria solidipes</name>
    <dbReference type="NCBI Taxonomy" id="1076256"/>
    <lineage>
        <taxon>Eukaryota</taxon>
        <taxon>Fungi</taxon>
        <taxon>Dikarya</taxon>
        <taxon>Basidiomycota</taxon>
        <taxon>Agaricomycotina</taxon>
        <taxon>Agaricomycetes</taxon>
        <taxon>Agaricomycetidae</taxon>
        <taxon>Agaricales</taxon>
        <taxon>Marasmiineae</taxon>
        <taxon>Physalacriaceae</taxon>
        <taxon>Armillaria</taxon>
    </lineage>
</organism>
<evidence type="ECO:0000259" key="1">
    <source>
        <dbReference type="PROSITE" id="PS50011"/>
    </source>
</evidence>
<reference evidence="3" key="1">
    <citation type="journal article" date="2017" name="Nat. Ecol. Evol.">
        <title>Genome expansion and lineage-specific genetic innovations in the forest pathogenic fungi Armillaria.</title>
        <authorList>
            <person name="Sipos G."/>
            <person name="Prasanna A.N."/>
            <person name="Walter M.C."/>
            <person name="O'Connor E."/>
            <person name="Balint B."/>
            <person name="Krizsan K."/>
            <person name="Kiss B."/>
            <person name="Hess J."/>
            <person name="Varga T."/>
            <person name="Slot J."/>
            <person name="Riley R."/>
            <person name="Boka B."/>
            <person name="Rigling D."/>
            <person name="Barry K."/>
            <person name="Lee J."/>
            <person name="Mihaltcheva S."/>
            <person name="LaButti K."/>
            <person name="Lipzen A."/>
            <person name="Waldron R."/>
            <person name="Moloney N.M."/>
            <person name="Sperisen C."/>
            <person name="Kredics L."/>
            <person name="Vagvoelgyi C."/>
            <person name="Patrignani A."/>
            <person name="Fitzpatrick D."/>
            <person name="Nagy I."/>
            <person name="Doyle S."/>
            <person name="Anderson J.B."/>
            <person name="Grigoriev I.V."/>
            <person name="Gueldener U."/>
            <person name="Muensterkoetter M."/>
            <person name="Nagy L.G."/>
        </authorList>
    </citation>
    <scope>NUCLEOTIDE SEQUENCE [LARGE SCALE GENOMIC DNA]</scope>
    <source>
        <strain evidence="3">28-4</strain>
    </source>
</reference>
<dbReference type="Proteomes" id="UP000218334">
    <property type="component" value="Unassembled WGS sequence"/>
</dbReference>
<dbReference type="SUPFAM" id="SSF56112">
    <property type="entry name" value="Protein kinase-like (PK-like)"/>
    <property type="match status" value="1"/>
</dbReference>